<accession>A0ABP6SSF7</accession>
<evidence type="ECO:0000313" key="3">
    <source>
        <dbReference type="Proteomes" id="UP001501676"/>
    </source>
</evidence>
<feature type="compositionally biased region" description="Basic and acidic residues" evidence="1">
    <location>
        <begin position="1"/>
        <end position="16"/>
    </location>
</feature>
<evidence type="ECO:0000256" key="1">
    <source>
        <dbReference type="SAM" id="MobiDB-lite"/>
    </source>
</evidence>
<protein>
    <submittedName>
        <fullName evidence="2">Uncharacterized protein</fullName>
    </submittedName>
</protein>
<proteinExistence type="predicted"/>
<reference evidence="3" key="1">
    <citation type="journal article" date="2019" name="Int. J. Syst. Evol. Microbiol.">
        <title>The Global Catalogue of Microorganisms (GCM) 10K type strain sequencing project: providing services to taxonomists for standard genome sequencing and annotation.</title>
        <authorList>
            <consortium name="The Broad Institute Genomics Platform"/>
            <consortium name="The Broad Institute Genome Sequencing Center for Infectious Disease"/>
            <person name="Wu L."/>
            <person name="Ma J."/>
        </authorList>
    </citation>
    <scope>NUCLEOTIDE SEQUENCE [LARGE SCALE GENOMIC DNA]</scope>
    <source>
        <strain evidence="3">JCM 9458</strain>
    </source>
</reference>
<keyword evidence="3" id="KW-1185">Reference proteome</keyword>
<organism evidence="2 3">
    <name type="scientific">Cryptosporangium minutisporangium</name>
    <dbReference type="NCBI Taxonomy" id="113569"/>
    <lineage>
        <taxon>Bacteria</taxon>
        <taxon>Bacillati</taxon>
        <taxon>Actinomycetota</taxon>
        <taxon>Actinomycetes</taxon>
        <taxon>Cryptosporangiales</taxon>
        <taxon>Cryptosporangiaceae</taxon>
        <taxon>Cryptosporangium</taxon>
    </lineage>
</organism>
<name>A0ABP6SSF7_9ACTN</name>
<gene>
    <name evidence="2" type="ORF">GCM10020369_14140</name>
</gene>
<dbReference type="Proteomes" id="UP001501676">
    <property type="component" value="Unassembled WGS sequence"/>
</dbReference>
<evidence type="ECO:0000313" key="2">
    <source>
        <dbReference type="EMBL" id="GAA3384430.1"/>
    </source>
</evidence>
<comment type="caution">
    <text evidence="2">The sequence shown here is derived from an EMBL/GenBank/DDBJ whole genome shotgun (WGS) entry which is preliminary data.</text>
</comment>
<feature type="region of interest" description="Disordered" evidence="1">
    <location>
        <begin position="1"/>
        <end position="27"/>
    </location>
</feature>
<dbReference type="EMBL" id="BAAAYN010000007">
    <property type="protein sequence ID" value="GAA3384430.1"/>
    <property type="molecule type" value="Genomic_DNA"/>
</dbReference>
<sequence length="70" mass="7710">MSADHRLVVDHQDSDHAASPPVAPIGTYAGSEVAADRRLARSELTPRRASLEEAYMELTRDAVDYQEASR</sequence>